<organism evidence="1 2">
    <name type="scientific">Hymenobacter sublimis</name>
    <dbReference type="NCBI Taxonomy" id="2933777"/>
    <lineage>
        <taxon>Bacteria</taxon>
        <taxon>Pseudomonadati</taxon>
        <taxon>Bacteroidota</taxon>
        <taxon>Cytophagia</taxon>
        <taxon>Cytophagales</taxon>
        <taxon>Hymenobacteraceae</taxon>
        <taxon>Hymenobacter</taxon>
    </lineage>
</organism>
<protein>
    <submittedName>
        <fullName evidence="1">Uncharacterized protein</fullName>
    </submittedName>
</protein>
<dbReference type="RefSeq" id="WP_247976044.1">
    <property type="nucleotide sequence ID" value="NZ_CP095848.1"/>
</dbReference>
<keyword evidence="2" id="KW-1185">Reference proteome</keyword>
<name>A0ABY4JAW3_9BACT</name>
<evidence type="ECO:0000313" key="1">
    <source>
        <dbReference type="EMBL" id="UPL49957.1"/>
    </source>
</evidence>
<dbReference type="EMBL" id="CP095848">
    <property type="protein sequence ID" value="UPL49957.1"/>
    <property type="molecule type" value="Genomic_DNA"/>
</dbReference>
<evidence type="ECO:0000313" key="2">
    <source>
        <dbReference type="Proteomes" id="UP000829647"/>
    </source>
</evidence>
<gene>
    <name evidence="1" type="ORF">MWH26_03370</name>
</gene>
<dbReference type="Proteomes" id="UP000829647">
    <property type="component" value="Chromosome"/>
</dbReference>
<accession>A0ABY4JAW3</accession>
<sequence length="146" mass="16279">MSVPSYLLRSLLLVTVWNTACNRSHPEQPATQTPAATDAATAVATAETPEMRLRTPQVGDVYVVQFQPRDTQQQRYYFYQVYAVHPEAVDLHPARQEAINPAADVSAPGFFADNSLTYTRAEALELLREQPGDVLHSRLIAVRRGK</sequence>
<reference evidence="1 2" key="1">
    <citation type="submission" date="2022-04" db="EMBL/GenBank/DDBJ databases">
        <title>Hymenobacter sp. isolated from the air.</title>
        <authorList>
            <person name="Won M."/>
            <person name="Lee C.-M."/>
            <person name="Woen H.-Y."/>
            <person name="Kwon S.-W."/>
        </authorList>
    </citation>
    <scope>NUCLEOTIDE SEQUENCE [LARGE SCALE GENOMIC DNA]</scope>
    <source>
        <strain evidence="2">5516 S-25</strain>
    </source>
</reference>
<proteinExistence type="predicted"/>